<dbReference type="GO" id="GO:0016281">
    <property type="term" value="C:eukaryotic translation initiation factor 4F complex"/>
    <property type="evidence" value="ECO:0007669"/>
    <property type="project" value="TreeGrafter"/>
</dbReference>
<keyword evidence="2" id="KW-0396">Initiation factor</keyword>
<evidence type="ECO:0000256" key="1">
    <source>
        <dbReference type="ARBA" id="ARBA00005775"/>
    </source>
</evidence>
<dbReference type="InterPro" id="IPR003890">
    <property type="entry name" value="MIF4G-like_typ-3"/>
</dbReference>
<evidence type="ECO:0000256" key="2">
    <source>
        <dbReference type="ARBA" id="ARBA00022540"/>
    </source>
</evidence>
<reference evidence="6" key="1">
    <citation type="submission" date="2015-11" db="EMBL/GenBank/DDBJ databases">
        <title>De novo transcriptome assembly of four potential Pierce s Disease insect vectors from Arizona vineyards.</title>
        <authorList>
            <person name="Tassone E.E."/>
        </authorList>
    </citation>
    <scope>NUCLEOTIDE SEQUENCE</scope>
</reference>
<dbReference type="EMBL" id="GECZ01012090">
    <property type="protein sequence ID" value="JAS57679.1"/>
    <property type="molecule type" value="Transcribed_RNA"/>
</dbReference>
<feature type="non-terminal residue" evidence="6">
    <location>
        <position position="365"/>
    </location>
</feature>
<evidence type="ECO:0000313" key="6">
    <source>
        <dbReference type="EMBL" id="JAS57679.1"/>
    </source>
</evidence>
<dbReference type="GO" id="GO:0003729">
    <property type="term" value="F:mRNA binding"/>
    <property type="evidence" value="ECO:0007669"/>
    <property type="project" value="TreeGrafter"/>
</dbReference>
<feature type="compositionally biased region" description="Basic and acidic residues" evidence="4">
    <location>
        <begin position="110"/>
        <end position="122"/>
    </location>
</feature>
<feature type="domain" description="MIF4G" evidence="5">
    <location>
        <begin position="125"/>
        <end position="344"/>
    </location>
</feature>
<evidence type="ECO:0000256" key="3">
    <source>
        <dbReference type="ARBA" id="ARBA00022917"/>
    </source>
</evidence>
<accession>A0A1B6G5G9</accession>
<dbReference type="GO" id="GO:0003743">
    <property type="term" value="F:translation initiation factor activity"/>
    <property type="evidence" value="ECO:0007669"/>
    <property type="project" value="UniProtKB-KW"/>
</dbReference>
<organism evidence="6">
    <name type="scientific">Cuerna arida</name>
    <dbReference type="NCBI Taxonomy" id="1464854"/>
    <lineage>
        <taxon>Eukaryota</taxon>
        <taxon>Metazoa</taxon>
        <taxon>Ecdysozoa</taxon>
        <taxon>Arthropoda</taxon>
        <taxon>Hexapoda</taxon>
        <taxon>Insecta</taxon>
        <taxon>Pterygota</taxon>
        <taxon>Neoptera</taxon>
        <taxon>Paraneoptera</taxon>
        <taxon>Hemiptera</taxon>
        <taxon>Auchenorrhyncha</taxon>
        <taxon>Membracoidea</taxon>
        <taxon>Cicadellidae</taxon>
        <taxon>Cicadellinae</taxon>
        <taxon>Proconiini</taxon>
        <taxon>Cuerna</taxon>
    </lineage>
</organism>
<dbReference type="PANTHER" id="PTHR23253">
    <property type="entry name" value="EUKARYOTIC TRANSLATION INITIATION FACTOR 4 GAMMA"/>
    <property type="match status" value="1"/>
</dbReference>
<dbReference type="Pfam" id="PF02854">
    <property type="entry name" value="MIF4G"/>
    <property type="match status" value="1"/>
</dbReference>
<evidence type="ECO:0000259" key="5">
    <source>
        <dbReference type="SMART" id="SM00543"/>
    </source>
</evidence>
<feature type="non-terminal residue" evidence="6">
    <location>
        <position position="1"/>
    </location>
</feature>
<protein>
    <recommendedName>
        <fullName evidence="5">MIF4G domain-containing protein</fullName>
    </recommendedName>
</protein>
<sequence>VWWSVVGWTSDNRSCYFPFTRQPHHTTNTFFSQTLFKLTFMKYLNSGYAETPLSICETNKISPVCRVVRDTQDTTDGPRGPGGASRVSGGRDDSRSLQSTKRRWVPPSTVRRDAQTPENRHDQVFRKVRGILNKLTPEKFQKLSDDLLQTELNSSVILKGVIFLIFEKALDEPKYSSMYAQLCKRLTEEAPNFDPPSSPCTFRVLLLNKCKTEFENRSHASEAYPDDAILSPEDEERKQNAKRKMLGNIKFIGELGKLEILAEGILHRCIQQLLGTTHRNKPMAEDLECLCQIMRTCGRNLDTDMGAKLMEQYFKRMEKLAKNNELPSRIRFMLQDVIELRRDKWVPRKATNSEGPMPINQLCEE</sequence>
<feature type="region of interest" description="Disordered" evidence="4">
    <location>
        <begin position="70"/>
        <end position="122"/>
    </location>
</feature>
<comment type="similarity">
    <text evidence="1">Belongs to the eukaryotic initiation factor 4G family.</text>
</comment>
<name>A0A1B6G5G9_9HEMI</name>
<gene>
    <name evidence="6" type="ORF">g.31521</name>
</gene>
<proteinExistence type="inferred from homology"/>
<dbReference type="SUPFAM" id="SSF48371">
    <property type="entry name" value="ARM repeat"/>
    <property type="match status" value="1"/>
</dbReference>
<dbReference type="FunFam" id="1.25.40.180:FF:000061">
    <property type="entry name" value="Eukaryotic translation initiation factor 4 gamma 2"/>
    <property type="match status" value="1"/>
</dbReference>
<evidence type="ECO:0000256" key="4">
    <source>
        <dbReference type="SAM" id="MobiDB-lite"/>
    </source>
</evidence>
<keyword evidence="3" id="KW-0648">Protein biosynthesis</keyword>
<dbReference type="Gene3D" id="1.25.40.180">
    <property type="match status" value="1"/>
</dbReference>
<dbReference type="PANTHER" id="PTHR23253:SF9">
    <property type="entry name" value="EUKARYOTIC TRANSLATION INITIATION FACTOR 4 GAMMA 2"/>
    <property type="match status" value="1"/>
</dbReference>
<dbReference type="AlphaFoldDB" id="A0A1B6G5G9"/>
<dbReference type="InterPro" id="IPR016024">
    <property type="entry name" value="ARM-type_fold"/>
</dbReference>
<dbReference type="SMART" id="SM00543">
    <property type="entry name" value="MIF4G"/>
    <property type="match status" value="1"/>
</dbReference>